<evidence type="ECO:0000313" key="1">
    <source>
        <dbReference type="Proteomes" id="UP000887579"/>
    </source>
</evidence>
<protein>
    <submittedName>
        <fullName evidence="2">Uncharacterized protein</fullName>
    </submittedName>
</protein>
<evidence type="ECO:0000313" key="2">
    <source>
        <dbReference type="WBParaSite" id="ES5_v2.g407.t1"/>
    </source>
</evidence>
<dbReference type="Proteomes" id="UP000887579">
    <property type="component" value="Unplaced"/>
</dbReference>
<proteinExistence type="predicted"/>
<dbReference type="WBParaSite" id="ES5_v2.g407.t1">
    <property type="protein sequence ID" value="ES5_v2.g407.t1"/>
    <property type="gene ID" value="ES5_v2.g407"/>
</dbReference>
<name>A0AC34GNH4_9BILA</name>
<reference evidence="2" key="1">
    <citation type="submission" date="2022-11" db="UniProtKB">
        <authorList>
            <consortium name="WormBaseParasite"/>
        </authorList>
    </citation>
    <scope>IDENTIFICATION</scope>
</reference>
<accession>A0AC34GNH4</accession>
<organism evidence="1 2">
    <name type="scientific">Panagrolaimus sp. ES5</name>
    <dbReference type="NCBI Taxonomy" id="591445"/>
    <lineage>
        <taxon>Eukaryota</taxon>
        <taxon>Metazoa</taxon>
        <taxon>Ecdysozoa</taxon>
        <taxon>Nematoda</taxon>
        <taxon>Chromadorea</taxon>
        <taxon>Rhabditida</taxon>
        <taxon>Tylenchina</taxon>
        <taxon>Panagrolaimomorpha</taxon>
        <taxon>Panagrolaimoidea</taxon>
        <taxon>Panagrolaimidae</taxon>
        <taxon>Panagrolaimus</taxon>
    </lineage>
</organism>
<sequence length="299" mass="33698">MSNNDVDQNLEQIAECLKKSSKIDQKVWEFVRSSHDALTAFEAFLKSSDTAIIDKVSSVIFKNGTVLTFADSNTLNTKEVYQWVASGIKTVKFPSTAHHSILLQAITDFGSPRNVSFGCQGHDSANDPNVAMFSYDELMKSWDTLHSATIAKPLIIRCFNSISTLECPAKALANFDFQGEILVLKLLKVVAEDQTEITGLPTPKTPPKLYLELKNEIMQIDPALIVDVGWNILEFYKLKNFNAAVNAYRKILVDFVEDPESDTNIMMSKKEKLAENKTLYTKFYIMFNMMGDQPMFSFN</sequence>